<dbReference type="AlphaFoldDB" id="A0A1H9N1A3"/>
<accession>A0A1H9N1A3</accession>
<dbReference type="RefSeq" id="WP_091007320.1">
    <property type="nucleotide sequence ID" value="NZ_FOGP01000001.1"/>
</dbReference>
<evidence type="ECO:0000256" key="1">
    <source>
        <dbReference type="SAM" id="MobiDB-lite"/>
    </source>
</evidence>
<dbReference type="Gene3D" id="1.10.132.100">
    <property type="match status" value="1"/>
</dbReference>
<proteinExistence type="predicted"/>
<evidence type="ECO:0000313" key="3">
    <source>
        <dbReference type="Proteomes" id="UP000199128"/>
    </source>
</evidence>
<sequence>MDGIEALRGFNLLEEPWIPVVLSNGSAGVVSLTEAFERASSIRCITGDMPQQTLPIVRLMVAILYRSHLFTPESDDELIEMWREIWNQGEFSLDVINDYLSQYKSAFDLFDADNPFFQVRGLQYIGKEPDPIGELLADVPKPEKYLFSVRNRNQLDGISYAEAARWLIFVQSYDAAGIKSPVKGNTHSKSGKVYAPKGAVGTGLLGGEGGVYLEGDSLFRTLMLNWVLFDPQRSKNSELFGNEDDRAPWEMSNASSDLRNADAGEPIGPVSLFTWQSRRMRLVRDERQGKVTNLISCYGDITTLVDKQNVETMTAWRESKQQQKKLGTPYVPLMPRIHDSTKLLWRGMSSLLVAGGAEDGTDLRPGVVRWIDLLIRRGVIKDSCSIVSLHAQGIEYGTQSSVIVNGIDDEFSFPVSMLRYESPECLKAIEVVNQTDEAVTELARFVSRASRASGSLADPKEIRVMQDAVREKAYGELDALFKRKLVAFTQDEDAISYCNAWRSQVRAKLASMAKDYVSSSCGSLFAMHDNMSVGRAYFELMAKLSKILGKPSVGDDAEGRSPSGDEKPSKGE</sequence>
<dbReference type="Proteomes" id="UP000199128">
    <property type="component" value="Unassembled WGS sequence"/>
</dbReference>
<protein>
    <submittedName>
        <fullName evidence="2">CRISPR-associated protein, Cse1 family</fullName>
    </submittedName>
</protein>
<name>A0A1H9N1A3_9ACTN</name>
<feature type="region of interest" description="Disordered" evidence="1">
    <location>
        <begin position="550"/>
        <end position="572"/>
    </location>
</feature>
<dbReference type="Pfam" id="PF09481">
    <property type="entry name" value="CRISPR_Cse1"/>
    <property type="match status" value="1"/>
</dbReference>
<reference evidence="3" key="1">
    <citation type="submission" date="2016-10" db="EMBL/GenBank/DDBJ databases">
        <authorList>
            <person name="Varghese N."/>
            <person name="Submissions S."/>
        </authorList>
    </citation>
    <scope>NUCLEOTIDE SEQUENCE [LARGE SCALE GENOMIC DNA]</scope>
    <source>
        <strain evidence="3">KHGC19</strain>
    </source>
</reference>
<dbReference type="InterPro" id="IPR013381">
    <property type="entry name" value="CRISPR-assoc_prot_Cse1"/>
</dbReference>
<dbReference type="NCBIfam" id="TIGR02547">
    <property type="entry name" value="casA_cse1"/>
    <property type="match status" value="1"/>
</dbReference>
<dbReference type="CDD" id="cd09729">
    <property type="entry name" value="Cse1_I-E"/>
    <property type="match status" value="1"/>
</dbReference>
<organism evidence="2 3">
    <name type="scientific">Parafannyhessea umbonata</name>
    <dbReference type="NCBI Taxonomy" id="604330"/>
    <lineage>
        <taxon>Bacteria</taxon>
        <taxon>Bacillati</taxon>
        <taxon>Actinomycetota</taxon>
        <taxon>Coriobacteriia</taxon>
        <taxon>Coriobacteriales</taxon>
        <taxon>Atopobiaceae</taxon>
        <taxon>Parafannyhessea</taxon>
    </lineage>
</organism>
<dbReference type="EMBL" id="FOGP01000001">
    <property type="protein sequence ID" value="SER29509.1"/>
    <property type="molecule type" value="Genomic_DNA"/>
</dbReference>
<gene>
    <name evidence="2" type="ORF">SAMN05216446_0091</name>
</gene>
<evidence type="ECO:0000313" key="2">
    <source>
        <dbReference type="EMBL" id="SER29509.1"/>
    </source>
</evidence>
<feature type="compositionally biased region" description="Basic and acidic residues" evidence="1">
    <location>
        <begin position="557"/>
        <end position="572"/>
    </location>
</feature>